<dbReference type="InterPro" id="IPR017937">
    <property type="entry name" value="Thioredoxin_CS"/>
</dbReference>
<evidence type="ECO:0000313" key="11">
    <source>
        <dbReference type="Proteomes" id="UP000502699"/>
    </source>
</evidence>
<feature type="signal peptide" evidence="8">
    <location>
        <begin position="1"/>
        <end position="25"/>
    </location>
</feature>
<dbReference type="GO" id="GO:0015036">
    <property type="term" value="F:disulfide oxidoreductase activity"/>
    <property type="evidence" value="ECO:0007669"/>
    <property type="project" value="UniProtKB-ARBA"/>
</dbReference>
<dbReference type="EMBL" id="CP048029">
    <property type="protein sequence ID" value="QIK38713.1"/>
    <property type="molecule type" value="Genomic_DNA"/>
</dbReference>
<name>A0A6G7VF53_9GAMM</name>
<dbReference type="Proteomes" id="UP000502699">
    <property type="component" value="Chromosome"/>
</dbReference>
<feature type="chain" id="PRO_5026339868" description="Thiol:disulfide interchange protein DsbA" evidence="8">
    <location>
        <begin position="26"/>
        <end position="225"/>
    </location>
</feature>
<dbReference type="InterPro" id="IPR036249">
    <property type="entry name" value="Thioredoxin-like_sf"/>
</dbReference>
<evidence type="ECO:0000256" key="4">
    <source>
        <dbReference type="ARBA" id="ARBA00022729"/>
    </source>
</evidence>
<feature type="domain" description="Thioredoxin" evidence="9">
    <location>
        <begin position="15"/>
        <end position="208"/>
    </location>
</feature>
<evidence type="ECO:0000256" key="2">
    <source>
        <dbReference type="ARBA" id="ARBA00005791"/>
    </source>
</evidence>
<dbReference type="KEGG" id="cjap:GWK36_12815"/>
<evidence type="ECO:0000259" key="9">
    <source>
        <dbReference type="PROSITE" id="PS51352"/>
    </source>
</evidence>
<dbReference type="PROSITE" id="PS00194">
    <property type="entry name" value="THIOREDOXIN_1"/>
    <property type="match status" value="1"/>
</dbReference>
<evidence type="ECO:0000313" key="10">
    <source>
        <dbReference type="EMBL" id="QIK38713.1"/>
    </source>
</evidence>
<reference evidence="11" key="1">
    <citation type="submission" date="2020-01" db="EMBL/GenBank/DDBJ databases">
        <title>Caldichromatium gen. nov., sp. nov., a thermophilic purple sulfur bacterium member of the family Chromatiaceae isolated from Nakabusa hot spring, Japan.</title>
        <authorList>
            <person name="Saini M.K."/>
            <person name="Hanada S."/>
            <person name="Tank M."/>
        </authorList>
    </citation>
    <scope>NUCLEOTIDE SEQUENCE [LARGE SCALE GENOMIC DNA]</scope>
    <source>
        <strain evidence="11">No.7</strain>
    </source>
</reference>
<dbReference type="RefSeq" id="WP_166271654.1">
    <property type="nucleotide sequence ID" value="NZ_CP048029.1"/>
</dbReference>
<keyword evidence="4 8" id="KW-0732">Signal</keyword>
<evidence type="ECO:0000256" key="7">
    <source>
        <dbReference type="ARBA" id="ARBA00023284"/>
    </source>
</evidence>
<keyword evidence="11" id="KW-1185">Reference proteome</keyword>
<keyword evidence="5" id="KW-0574">Periplasm</keyword>
<evidence type="ECO:0000256" key="8">
    <source>
        <dbReference type="SAM" id="SignalP"/>
    </source>
</evidence>
<evidence type="ECO:0000256" key="6">
    <source>
        <dbReference type="ARBA" id="ARBA00023157"/>
    </source>
</evidence>
<dbReference type="CDD" id="cd03019">
    <property type="entry name" value="DsbA_DsbA"/>
    <property type="match status" value="1"/>
</dbReference>
<dbReference type="PANTHER" id="PTHR35891:SF3">
    <property type="entry name" value="THIOL:DISULFIDE INTERCHANGE PROTEIN DSBL"/>
    <property type="match status" value="1"/>
</dbReference>
<keyword evidence="7" id="KW-0676">Redox-active center</keyword>
<dbReference type="InterPro" id="IPR050824">
    <property type="entry name" value="Thiol_disulfide_DsbA"/>
</dbReference>
<dbReference type="GO" id="GO:0042597">
    <property type="term" value="C:periplasmic space"/>
    <property type="evidence" value="ECO:0007669"/>
    <property type="project" value="UniProtKB-SubCell"/>
</dbReference>
<gene>
    <name evidence="10" type="ORF">GWK36_12815</name>
</gene>
<dbReference type="SUPFAM" id="SSF52833">
    <property type="entry name" value="Thioredoxin-like"/>
    <property type="match status" value="1"/>
</dbReference>
<comment type="subcellular location">
    <subcellularLocation>
        <location evidence="1">Periplasm</location>
    </subcellularLocation>
</comment>
<dbReference type="PANTHER" id="PTHR35891">
    <property type="entry name" value="THIOL:DISULFIDE INTERCHANGE PROTEIN DSBA"/>
    <property type="match status" value="1"/>
</dbReference>
<dbReference type="InterPro" id="IPR001853">
    <property type="entry name" value="DSBA-like_thioredoxin_dom"/>
</dbReference>
<dbReference type="PROSITE" id="PS51352">
    <property type="entry name" value="THIOREDOXIN_2"/>
    <property type="match status" value="1"/>
</dbReference>
<sequence>MPLTRRHFHRCVLGGLAIVCLPSLAQVELKEGEDWRAIIPPQPTDTPDKIEVLEFFSYGCPHCGALNPLLKQWATHLPEDVVLQRVPVTFGRQAWATLARLFYTLQGLGALEQLDQEIFTAIHDQRLKLYQEPTLMEWLSARGIDQAAFKNAFASFDVHTKVKRSDYLAERYQIDAVPTITVAGRYAVLAGRARTLPELLGIAEQLIARARVEGSAQGGSFGGNL</sequence>
<dbReference type="Pfam" id="PF01323">
    <property type="entry name" value="DSBA"/>
    <property type="match status" value="1"/>
</dbReference>
<evidence type="ECO:0000256" key="1">
    <source>
        <dbReference type="ARBA" id="ARBA00004418"/>
    </source>
</evidence>
<proteinExistence type="inferred from homology"/>
<dbReference type="InterPro" id="IPR013766">
    <property type="entry name" value="Thioredoxin_domain"/>
</dbReference>
<protein>
    <recommendedName>
        <fullName evidence="3">Thiol:disulfide interchange protein DsbA</fullName>
    </recommendedName>
</protein>
<accession>A0A6G7VF53</accession>
<dbReference type="AlphaFoldDB" id="A0A6G7VF53"/>
<organism evidence="10 11">
    <name type="scientific">Caldichromatium japonicum</name>
    <dbReference type="NCBI Taxonomy" id="2699430"/>
    <lineage>
        <taxon>Bacteria</taxon>
        <taxon>Pseudomonadati</taxon>
        <taxon>Pseudomonadota</taxon>
        <taxon>Gammaproteobacteria</taxon>
        <taxon>Chromatiales</taxon>
        <taxon>Chromatiaceae</taxon>
        <taxon>Caldichromatium</taxon>
    </lineage>
</organism>
<dbReference type="Gene3D" id="3.40.30.10">
    <property type="entry name" value="Glutaredoxin"/>
    <property type="match status" value="1"/>
</dbReference>
<evidence type="ECO:0000256" key="5">
    <source>
        <dbReference type="ARBA" id="ARBA00022764"/>
    </source>
</evidence>
<comment type="similarity">
    <text evidence="2">Belongs to the thioredoxin family. DsbA subfamily.</text>
</comment>
<dbReference type="InterPro" id="IPR023205">
    <property type="entry name" value="DsbA/DsbL"/>
</dbReference>
<evidence type="ECO:0000256" key="3">
    <source>
        <dbReference type="ARBA" id="ARBA00013831"/>
    </source>
</evidence>
<keyword evidence="6" id="KW-1015">Disulfide bond</keyword>